<dbReference type="Pfam" id="PF07589">
    <property type="entry name" value="PEP-CTERM"/>
    <property type="match status" value="1"/>
</dbReference>
<evidence type="ECO:0000313" key="2">
    <source>
        <dbReference type="EMBL" id="GBF80641.1"/>
    </source>
</evidence>
<accession>A0A401IHL8</accession>
<evidence type="ECO:0000259" key="1">
    <source>
        <dbReference type="Pfam" id="PF07589"/>
    </source>
</evidence>
<comment type="caution">
    <text evidence="2">The sequence shown here is derived from an EMBL/GenBank/DDBJ whole genome shotgun (WGS) entry which is preliminary data.</text>
</comment>
<dbReference type="AlphaFoldDB" id="A0A401IHL8"/>
<gene>
    <name evidence="2" type="ORF">AsFPU1_2045</name>
</gene>
<dbReference type="Proteomes" id="UP000287247">
    <property type="component" value="Unassembled WGS sequence"/>
</dbReference>
<organism evidence="2 3">
    <name type="scientific">Aphanothece sacrum FPU1</name>
    <dbReference type="NCBI Taxonomy" id="1920663"/>
    <lineage>
        <taxon>Bacteria</taxon>
        <taxon>Bacillati</taxon>
        <taxon>Cyanobacteriota</taxon>
        <taxon>Cyanophyceae</taxon>
        <taxon>Oscillatoriophycideae</taxon>
        <taxon>Chroococcales</taxon>
        <taxon>Aphanothecaceae</taxon>
        <taxon>Aphanothece</taxon>
    </lineage>
</organism>
<dbReference type="NCBIfam" id="TIGR02595">
    <property type="entry name" value="PEP_CTERM"/>
    <property type="match status" value="1"/>
</dbReference>
<reference evidence="3" key="1">
    <citation type="submission" date="2017-05" db="EMBL/GenBank/DDBJ databases">
        <title>Physiological properties and genetic analysis related to exopolysaccharide production of fresh-water unicellular cyanobacterium Aphanothece sacrum, Suizenji Nori, that has been cultured as a food source in Japan.</title>
        <authorList>
            <person name="Kanesaki Y."/>
            <person name="Yoshikawa S."/>
            <person name="Ohki K."/>
        </authorList>
    </citation>
    <scope>NUCLEOTIDE SEQUENCE [LARGE SCALE GENOMIC DNA]</scope>
    <source>
        <strain evidence="3">FPU1</strain>
    </source>
</reference>
<keyword evidence="3" id="KW-1185">Reference proteome</keyword>
<sequence>MLRGKSFYREVLAPLDSSGSTNGNVILRVDLLSGGYAALDNFRIVASDIPGDIGDTSVPEPTSILSFLALGTLGAGASLKRKLKPSKSTEKVG</sequence>
<dbReference type="EMBL" id="BDQK01000013">
    <property type="protein sequence ID" value="GBF80641.1"/>
    <property type="molecule type" value="Genomic_DNA"/>
</dbReference>
<proteinExistence type="predicted"/>
<protein>
    <recommendedName>
        <fullName evidence="1">Ice-binding protein C-terminal domain-containing protein</fullName>
    </recommendedName>
</protein>
<dbReference type="InterPro" id="IPR013424">
    <property type="entry name" value="Ice-binding_C"/>
</dbReference>
<evidence type="ECO:0000313" key="3">
    <source>
        <dbReference type="Proteomes" id="UP000287247"/>
    </source>
</evidence>
<feature type="domain" description="Ice-binding protein C-terminal" evidence="1">
    <location>
        <begin position="57"/>
        <end position="81"/>
    </location>
</feature>
<name>A0A401IHL8_APHSA</name>